<evidence type="ECO:0000256" key="2">
    <source>
        <dbReference type="ARBA" id="ARBA00004236"/>
    </source>
</evidence>
<gene>
    <name evidence="18" type="ORF">SAMN05192546_107109</name>
</gene>
<dbReference type="InterPro" id="IPR003661">
    <property type="entry name" value="HisK_dim/P_dom"/>
</dbReference>
<evidence type="ECO:0000259" key="16">
    <source>
        <dbReference type="PROSITE" id="PS50110"/>
    </source>
</evidence>
<sequence length="528" mass="59584">MSSYQPINTELSLALMEITKKLPDAVCVIDEEKRILFANESTFSFLSLTQEDVYHLNLASFYPEEVQPFLESRIKHAKKHGFWRGETIMTDKTGVKIPVSQIIISHDEHTKDAAFYSTIIQEIESLKTSEVILAEQKEELQLVNHQLRTALHSKDEFLANMGHELRTPLNAILGMTETLLDHVYGSLNEDQHHCLKVVEESGHHLLSLINDILDIAKIDLGKLSLDIQPFDLKKICQSALDNIIPLAEEKKVHVSFDYDDAITLLLGDGRRIKEVLVNLLKNAVKFSHSSGRIGLVVRGINPEEKIRIEVWDMGIGINKKDMDRIFEPYQQVSSSLDRHYDGSGLGLPLSKGIIDLHQGDLSIESIPGEGSIFTLHLPWKNPITTDPVIGTDNDKTDLYYQEQQQPIRILLAEDNAANIETFQLYLKSKGFVVETALTGNEAISKAISIDPALILMDIHMPELDGLEAIQYLKSKEHTKDIPIIALTALAMPQDQEKCLKAGADYYLSKPIRLHQLYQKVLETLHKHD</sequence>
<dbReference type="EC" id="2.7.13.3" evidence="3"/>
<feature type="domain" description="Response regulatory" evidence="16">
    <location>
        <begin position="408"/>
        <end position="524"/>
    </location>
</feature>
<dbReference type="InterPro" id="IPR001789">
    <property type="entry name" value="Sig_transdc_resp-reg_receiver"/>
</dbReference>
<dbReference type="PANTHER" id="PTHR43047">
    <property type="entry name" value="TWO-COMPONENT HISTIDINE PROTEIN KINASE"/>
    <property type="match status" value="1"/>
</dbReference>
<comment type="function">
    <text evidence="13">May play the central regulatory role in sporulation. It may be an element of the effector pathway responsible for the activation of sporulation genes in response to nutritional stress. Spo0A may act in concert with spo0H (a sigma factor) to control the expression of some genes that are critical to the sporulation process.</text>
</comment>
<keyword evidence="5" id="KW-1003">Cell membrane</keyword>
<dbReference type="InterPro" id="IPR013767">
    <property type="entry name" value="PAS_fold"/>
</dbReference>
<dbReference type="SMART" id="SM00448">
    <property type="entry name" value="REC"/>
    <property type="match status" value="1"/>
</dbReference>
<keyword evidence="7" id="KW-0808">Transferase</keyword>
<dbReference type="PROSITE" id="PS50112">
    <property type="entry name" value="PAS"/>
    <property type="match status" value="1"/>
</dbReference>
<evidence type="ECO:0000256" key="5">
    <source>
        <dbReference type="ARBA" id="ARBA00022475"/>
    </source>
</evidence>
<protein>
    <recommendedName>
        <fullName evidence="4">Stage 0 sporulation protein A homolog</fullName>
        <ecNumber evidence="3">2.7.13.3</ecNumber>
    </recommendedName>
</protein>
<keyword evidence="11" id="KW-0902">Two-component regulatory system</keyword>
<dbReference type="InterPro" id="IPR004358">
    <property type="entry name" value="Sig_transdc_His_kin-like_C"/>
</dbReference>
<dbReference type="AlphaFoldDB" id="A0A1H3PV07"/>
<keyword evidence="19" id="KW-1185">Reference proteome</keyword>
<keyword evidence="12" id="KW-0472">Membrane</keyword>
<dbReference type="CDD" id="cd00130">
    <property type="entry name" value="PAS"/>
    <property type="match status" value="1"/>
</dbReference>
<dbReference type="RefSeq" id="WP_093314330.1">
    <property type="nucleotide sequence ID" value="NZ_FNPV01000007.1"/>
</dbReference>
<dbReference type="InterPro" id="IPR035965">
    <property type="entry name" value="PAS-like_dom_sf"/>
</dbReference>
<dbReference type="SUPFAM" id="SSF47384">
    <property type="entry name" value="Homodimeric domain of signal transducing histidine kinase"/>
    <property type="match status" value="1"/>
</dbReference>
<keyword evidence="8" id="KW-0547">Nucleotide-binding</keyword>
<evidence type="ECO:0000256" key="4">
    <source>
        <dbReference type="ARBA" id="ARBA00018672"/>
    </source>
</evidence>
<dbReference type="Gene3D" id="3.30.565.10">
    <property type="entry name" value="Histidine kinase-like ATPase, C-terminal domain"/>
    <property type="match status" value="1"/>
</dbReference>
<dbReference type="FunFam" id="3.30.565.10:FF:000023">
    <property type="entry name" value="PAS domain-containing sensor histidine kinase"/>
    <property type="match status" value="1"/>
</dbReference>
<accession>A0A1H3PV07</accession>
<dbReference type="STRING" id="159292.SAMN05192546_107109"/>
<dbReference type="EMBL" id="FNPV01000007">
    <property type="protein sequence ID" value="SDZ04803.1"/>
    <property type="molecule type" value="Genomic_DNA"/>
</dbReference>
<evidence type="ECO:0000259" key="17">
    <source>
        <dbReference type="PROSITE" id="PS50112"/>
    </source>
</evidence>
<evidence type="ECO:0000313" key="18">
    <source>
        <dbReference type="EMBL" id="SDZ04803.1"/>
    </source>
</evidence>
<dbReference type="OrthoDB" id="9790669at2"/>
<organism evidence="18 19">
    <name type="scientific">Tindallia californiensis</name>
    <dbReference type="NCBI Taxonomy" id="159292"/>
    <lineage>
        <taxon>Bacteria</taxon>
        <taxon>Bacillati</taxon>
        <taxon>Bacillota</taxon>
        <taxon>Clostridia</taxon>
        <taxon>Peptostreptococcales</taxon>
        <taxon>Tindalliaceae</taxon>
        <taxon>Tindallia</taxon>
    </lineage>
</organism>
<dbReference type="FunFam" id="1.10.287.130:FF:000145">
    <property type="entry name" value="Sensory transduction histidine kinase"/>
    <property type="match status" value="1"/>
</dbReference>
<dbReference type="InterPro" id="IPR036097">
    <property type="entry name" value="HisK_dim/P_sf"/>
</dbReference>
<dbReference type="InterPro" id="IPR003594">
    <property type="entry name" value="HATPase_dom"/>
</dbReference>
<name>A0A1H3PV07_9FIRM</name>
<feature type="domain" description="PAS" evidence="17">
    <location>
        <begin position="11"/>
        <end position="81"/>
    </location>
</feature>
<dbReference type="GO" id="GO:0006355">
    <property type="term" value="P:regulation of DNA-templated transcription"/>
    <property type="evidence" value="ECO:0007669"/>
    <property type="project" value="InterPro"/>
</dbReference>
<dbReference type="Proteomes" id="UP000199230">
    <property type="component" value="Unassembled WGS sequence"/>
</dbReference>
<dbReference type="Gene3D" id="3.30.450.20">
    <property type="entry name" value="PAS domain"/>
    <property type="match status" value="1"/>
</dbReference>
<dbReference type="SMART" id="SM00091">
    <property type="entry name" value="PAS"/>
    <property type="match status" value="1"/>
</dbReference>
<dbReference type="SUPFAM" id="SSF52172">
    <property type="entry name" value="CheY-like"/>
    <property type="match status" value="1"/>
</dbReference>
<keyword evidence="10" id="KW-0067">ATP-binding</keyword>
<evidence type="ECO:0000256" key="12">
    <source>
        <dbReference type="ARBA" id="ARBA00023136"/>
    </source>
</evidence>
<feature type="modified residue" description="4-aspartylphosphate" evidence="14">
    <location>
        <position position="457"/>
    </location>
</feature>
<dbReference type="GO" id="GO:0005886">
    <property type="term" value="C:plasma membrane"/>
    <property type="evidence" value="ECO:0007669"/>
    <property type="project" value="UniProtKB-SubCell"/>
</dbReference>
<evidence type="ECO:0000313" key="19">
    <source>
        <dbReference type="Proteomes" id="UP000199230"/>
    </source>
</evidence>
<dbReference type="Pfam" id="PF02518">
    <property type="entry name" value="HATPase_c"/>
    <property type="match status" value="1"/>
</dbReference>
<comment type="catalytic activity">
    <reaction evidence="1">
        <text>ATP + protein L-histidine = ADP + protein N-phospho-L-histidine.</text>
        <dbReference type="EC" id="2.7.13.3"/>
    </reaction>
</comment>
<dbReference type="PRINTS" id="PR00344">
    <property type="entry name" value="BCTRLSENSOR"/>
</dbReference>
<dbReference type="SMART" id="SM00388">
    <property type="entry name" value="HisKA"/>
    <property type="match status" value="1"/>
</dbReference>
<dbReference type="InterPro" id="IPR036890">
    <property type="entry name" value="HATPase_C_sf"/>
</dbReference>
<dbReference type="SUPFAM" id="SSF55785">
    <property type="entry name" value="PYP-like sensor domain (PAS domain)"/>
    <property type="match status" value="1"/>
</dbReference>
<dbReference type="Gene3D" id="1.10.287.130">
    <property type="match status" value="1"/>
</dbReference>
<dbReference type="SUPFAM" id="SSF55874">
    <property type="entry name" value="ATPase domain of HSP90 chaperone/DNA topoisomerase II/histidine kinase"/>
    <property type="match status" value="1"/>
</dbReference>
<dbReference type="PROSITE" id="PS50110">
    <property type="entry name" value="RESPONSE_REGULATORY"/>
    <property type="match status" value="1"/>
</dbReference>
<dbReference type="Pfam" id="PF00512">
    <property type="entry name" value="HisKA"/>
    <property type="match status" value="1"/>
</dbReference>
<dbReference type="CDD" id="cd16922">
    <property type="entry name" value="HATPase_EvgS-ArcB-TorS-like"/>
    <property type="match status" value="1"/>
</dbReference>
<feature type="domain" description="Histidine kinase" evidence="15">
    <location>
        <begin position="160"/>
        <end position="381"/>
    </location>
</feature>
<keyword evidence="6 14" id="KW-0597">Phosphoprotein</keyword>
<keyword evidence="9" id="KW-0418">Kinase</keyword>
<evidence type="ECO:0000256" key="11">
    <source>
        <dbReference type="ARBA" id="ARBA00023012"/>
    </source>
</evidence>
<dbReference type="NCBIfam" id="TIGR00229">
    <property type="entry name" value="sensory_box"/>
    <property type="match status" value="1"/>
</dbReference>
<dbReference type="GO" id="GO:0009927">
    <property type="term" value="F:histidine phosphotransfer kinase activity"/>
    <property type="evidence" value="ECO:0007669"/>
    <property type="project" value="TreeGrafter"/>
</dbReference>
<evidence type="ECO:0000256" key="3">
    <source>
        <dbReference type="ARBA" id="ARBA00012438"/>
    </source>
</evidence>
<evidence type="ECO:0000256" key="9">
    <source>
        <dbReference type="ARBA" id="ARBA00022777"/>
    </source>
</evidence>
<dbReference type="PROSITE" id="PS50109">
    <property type="entry name" value="HIS_KIN"/>
    <property type="match status" value="1"/>
</dbReference>
<dbReference type="SMART" id="SM00387">
    <property type="entry name" value="HATPase_c"/>
    <property type="match status" value="1"/>
</dbReference>
<dbReference type="PANTHER" id="PTHR43047:SF63">
    <property type="entry name" value="HISTIDINE KINASE"/>
    <property type="match status" value="1"/>
</dbReference>
<dbReference type="Pfam" id="PF00072">
    <property type="entry name" value="Response_reg"/>
    <property type="match status" value="1"/>
</dbReference>
<dbReference type="InterPro" id="IPR000014">
    <property type="entry name" value="PAS"/>
</dbReference>
<dbReference type="InterPro" id="IPR005467">
    <property type="entry name" value="His_kinase_dom"/>
</dbReference>
<evidence type="ECO:0000256" key="1">
    <source>
        <dbReference type="ARBA" id="ARBA00000085"/>
    </source>
</evidence>
<comment type="subcellular location">
    <subcellularLocation>
        <location evidence="2">Cell membrane</location>
    </subcellularLocation>
</comment>
<dbReference type="CDD" id="cd00082">
    <property type="entry name" value="HisKA"/>
    <property type="match status" value="1"/>
</dbReference>
<evidence type="ECO:0000259" key="15">
    <source>
        <dbReference type="PROSITE" id="PS50109"/>
    </source>
</evidence>
<evidence type="ECO:0000256" key="6">
    <source>
        <dbReference type="ARBA" id="ARBA00022553"/>
    </source>
</evidence>
<dbReference type="InterPro" id="IPR011006">
    <property type="entry name" value="CheY-like_superfamily"/>
</dbReference>
<evidence type="ECO:0000256" key="8">
    <source>
        <dbReference type="ARBA" id="ARBA00022741"/>
    </source>
</evidence>
<evidence type="ECO:0000256" key="14">
    <source>
        <dbReference type="PROSITE-ProRule" id="PRU00169"/>
    </source>
</evidence>
<reference evidence="18 19" key="1">
    <citation type="submission" date="2016-10" db="EMBL/GenBank/DDBJ databases">
        <authorList>
            <person name="de Groot N.N."/>
        </authorList>
    </citation>
    <scope>NUCLEOTIDE SEQUENCE [LARGE SCALE GENOMIC DNA]</scope>
    <source>
        <strain evidence="18 19">APO</strain>
    </source>
</reference>
<dbReference type="Pfam" id="PF00989">
    <property type="entry name" value="PAS"/>
    <property type="match status" value="1"/>
</dbReference>
<evidence type="ECO:0000256" key="13">
    <source>
        <dbReference type="ARBA" id="ARBA00024867"/>
    </source>
</evidence>
<dbReference type="GO" id="GO:0005524">
    <property type="term" value="F:ATP binding"/>
    <property type="evidence" value="ECO:0007669"/>
    <property type="project" value="UniProtKB-KW"/>
</dbReference>
<evidence type="ECO:0000256" key="7">
    <source>
        <dbReference type="ARBA" id="ARBA00022679"/>
    </source>
</evidence>
<evidence type="ECO:0000256" key="10">
    <source>
        <dbReference type="ARBA" id="ARBA00022840"/>
    </source>
</evidence>
<dbReference type="GO" id="GO:0000155">
    <property type="term" value="F:phosphorelay sensor kinase activity"/>
    <property type="evidence" value="ECO:0007669"/>
    <property type="project" value="InterPro"/>
</dbReference>
<proteinExistence type="predicted"/>
<dbReference type="Gene3D" id="3.40.50.2300">
    <property type="match status" value="1"/>
</dbReference>